<dbReference type="EMBL" id="UINC01136921">
    <property type="protein sequence ID" value="SVD21970.1"/>
    <property type="molecule type" value="Genomic_DNA"/>
</dbReference>
<evidence type="ECO:0000313" key="1">
    <source>
        <dbReference type="EMBL" id="SVD21970.1"/>
    </source>
</evidence>
<dbReference type="PROSITE" id="PS51257">
    <property type="entry name" value="PROKAR_LIPOPROTEIN"/>
    <property type="match status" value="1"/>
</dbReference>
<feature type="non-terminal residue" evidence="1">
    <location>
        <position position="260"/>
    </location>
</feature>
<dbReference type="AlphaFoldDB" id="A0A382TIN3"/>
<reference evidence="1" key="1">
    <citation type="submission" date="2018-05" db="EMBL/GenBank/DDBJ databases">
        <authorList>
            <person name="Lanie J.A."/>
            <person name="Ng W.-L."/>
            <person name="Kazmierczak K.M."/>
            <person name="Andrzejewski T.M."/>
            <person name="Davidsen T.M."/>
            <person name="Wayne K.J."/>
            <person name="Tettelin H."/>
            <person name="Glass J.I."/>
            <person name="Rusch D."/>
            <person name="Podicherti R."/>
            <person name="Tsui H.-C.T."/>
            <person name="Winkler M.E."/>
        </authorList>
    </citation>
    <scope>NUCLEOTIDE SEQUENCE</scope>
</reference>
<organism evidence="1">
    <name type="scientific">marine metagenome</name>
    <dbReference type="NCBI Taxonomy" id="408172"/>
    <lineage>
        <taxon>unclassified sequences</taxon>
        <taxon>metagenomes</taxon>
        <taxon>ecological metagenomes</taxon>
    </lineage>
</organism>
<protein>
    <submittedName>
        <fullName evidence="1">Uncharacterized protein</fullName>
    </submittedName>
</protein>
<proteinExistence type="predicted"/>
<name>A0A382TIN3_9ZZZZ</name>
<gene>
    <name evidence="1" type="ORF">METZ01_LOCUS374824</name>
</gene>
<sequence length="260" mass="29769">MHLKNNLFLICIIPVIFFIGCSDDNQTLFISNLPLELPRPLYKLNLQSDSGENLNSVTIIWNHTDGDIIISNNPIPPNGNSYTFSDMEPGEFKDISIQVIMDDPPYVDSIQIFTRPVYPVTNFKYNIVTVQTGNETKYHRHLSWTPAIETQNNFSNYTIYREENENAYLLNNPENCDDCKIAILSSYIDTSYLDSSVQEVSGKYTFFYQVQVSVNGYSRNSLIYNYTDFIPPSTIILDTSNVSTNNNEFIQITWDPVSNS</sequence>
<accession>A0A382TIN3</accession>